<dbReference type="InterPro" id="IPR047650">
    <property type="entry name" value="Transpos_IS110"/>
</dbReference>
<accession>A0A3R7VR18</accession>
<organism evidence="2 3">
    <name type="scientific">Methanosalsum natronophilum</name>
    <dbReference type="NCBI Taxonomy" id="768733"/>
    <lineage>
        <taxon>Archaea</taxon>
        <taxon>Methanobacteriati</taxon>
        <taxon>Methanobacteriota</taxon>
        <taxon>Stenosarchaea group</taxon>
        <taxon>Methanomicrobia</taxon>
        <taxon>Methanosarcinales</taxon>
        <taxon>Methanosarcinaceae</taxon>
        <taxon>Methanosalsum</taxon>
    </lineage>
</organism>
<reference evidence="2 3" key="1">
    <citation type="submission" date="2018-08" db="EMBL/GenBank/DDBJ databases">
        <title>The metabolism and importance of syntrophic acetate oxidation coupled to methane or sulfide production in haloalkaline environments.</title>
        <authorList>
            <person name="Timmers P.H.A."/>
            <person name="Vavourakis C.D."/>
            <person name="Sorokin D.Y."/>
            <person name="Sinninghe Damste J.S."/>
            <person name="Muyzer G."/>
            <person name="Stams A.J.M."/>
            <person name="Plugge C.M."/>
        </authorList>
    </citation>
    <scope>NUCLEOTIDE SEQUENCE [LARGE SCALE GENOMIC DNA]</scope>
    <source>
        <strain evidence="2">MSAO_Arc3</strain>
    </source>
</reference>
<gene>
    <name evidence="2" type="ORF">D5R95_08125</name>
</gene>
<dbReference type="Proteomes" id="UP000284763">
    <property type="component" value="Unassembled WGS sequence"/>
</dbReference>
<comment type="caution">
    <text evidence="2">The sequence shown here is derived from an EMBL/GenBank/DDBJ whole genome shotgun (WGS) entry which is preliminary data.</text>
</comment>
<sequence>MLHLNDVLTDVYGKNGRMILSGICDGQDIDHIVSKLTHNVRKKADQIRAIFKKEVPQYVLIRLKSCLEIIESVDKQITILENEIFRYANKYHKREMDILLSCPGIGELSAATLIAEICDFHDFSSGDKLASWLGIVPNVYQSADKYYNGRITKRGSRVARWILTQVAQAAARTKKSRLKMFFNSKVKTIGFQRAIIALARKIVTI</sequence>
<dbReference type="GO" id="GO:0003677">
    <property type="term" value="F:DNA binding"/>
    <property type="evidence" value="ECO:0007669"/>
    <property type="project" value="InterPro"/>
</dbReference>
<dbReference type="GO" id="GO:0006313">
    <property type="term" value="P:DNA transposition"/>
    <property type="evidence" value="ECO:0007669"/>
    <property type="project" value="InterPro"/>
</dbReference>
<dbReference type="PANTHER" id="PTHR33055:SF13">
    <property type="entry name" value="TRANSPOSASE"/>
    <property type="match status" value="1"/>
</dbReference>
<proteinExistence type="predicted"/>
<name>A0A3R7VR18_9EURY</name>
<dbReference type="GO" id="GO:0004803">
    <property type="term" value="F:transposase activity"/>
    <property type="evidence" value="ECO:0007669"/>
    <property type="project" value="InterPro"/>
</dbReference>
<dbReference type="InterPro" id="IPR003346">
    <property type="entry name" value="Transposase_20"/>
</dbReference>
<dbReference type="Pfam" id="PF02371">
    <property type="entry name" value="Transposase_20"/>
    <property type="match status" value="1"/>
</dbReference>
<dbReference type="EMBL" id="QZAB01000515">
    <property type="protein sequence ID" value="RQD81390.1"/>
    <property type="molecule type" value="Genomic_DNA"/>
</dbReference>
<dbReference type="AlphaFoldDB" id="A0A3R7VR18"/>
<feature type="non-terminal residue" evidence="2">
    <location>
        <position position="205"/>
    </location>
</feature>
<protein>
    <submittedName>
        <fullName evidence="2">IS110 family transposase</fullName>
    </submittedName>
</protein>
<evidence type="ECO:0000313" key="3">
    <source>
        <dbReference type="Proteomes" id="UP000284763"/>
    </source>
</evidence>
<feature type="domain" description="Transposase IS116/IS110/IS902 C-terminal" evidence="1">
    <location>
        <begin position="97"/>
        <end position="180"/>
    </location>
</feature>
<evidence type="ECO:0000313" key="2">
    <source>
        <dbReference type="EMBL" id="RQD81390.1"/>
    </source>
</evidence>
<evidence type="ECO:0000259" key="1">
    <source>
        <dbReference type="Pfam" id="PF02371"/>
    </source>
</evidence>
<dbReference type="PANTHER" id="PTHR33055">
    <property type="entry name" value="TRANSPOSASE FOR INSERTION SEQUENCE ELEMENT IS1111A"/>
    <property type="match status" value="1"/>
</dbReference>